<dbReference type="AlphaFoldDB" id="A0A9X0YRN9"/>
<dbReference type="CDD" id="cd00118">
    <property type="entry name" value="LysM"/>
    <property type="match status" value="1"/>
</dbReference>
<dbReference type="Gene3D" id="3.10.350.10">
    <property type="entry name" value="LysM domain"/>
    <property type="match status" value="1"/>
</dbReference>
<dbReference type="NCBIfam" id="TIGR02907">
    <property type="entry name" value="spore_VI_D"/>
    <property type="match status" value="1"/>
</dbReference>
<proteinExistence type="predicted"/>
<gene>
    <name evidence="3" type="ORF">J2Z64_001686</name>
</gene>
<dbReference type="EMBL" id="JAGGMB010000004">
    <property type="protein sequence ID" value="MBP2077434.1"/>
    <property type="molecule type" value="Genomic_DNA"/>
</dbReference>
<dbReference type="SUPFAM" id="SSF54106">
    <property type="entry name" value="LysM domain"/>
    <property type="match status" value="1"/>
</dbReference>
<dbReference type="InterPro" id="IPR048862">
    <property type="entry name" value="SPOCS_spoVID_N"/>
</dbReference>
<feature type="region of interest" description="Disordered" evidence="1">
    <location>
        <begin position="278"/>
        <end position="297"/>
    </location>
</feature>
<accession>A0A9X0YRN9</accession>
<dbReference type="PROSITE" id="PS51782">
    <property type="entry name" value="LYSM"/>
    <property type="match status" value="1"/>
</dbReference>
<evidence type="ECO:0000313" key="4">
    <source>
        <dbReference type="Proteomes" id="UP001138793"/>
    </source>
</evidence>
<evidence type="ECO:0000259" key="2">
    <source>
        <dbReference type="PROSITE" id="PS51782"/>
    </source>
</evidence>
<dbReference type="InterPro" id="IPR014256">
    <property type="entry name" value="Spore_VI_D"/>
</dbReference>
<evidence type="ECO:0000256" key="1">
    <source>
        <dbReference type="SAM" id="MobiDB-lite"/>
    </source>
</evidence>
<feature type="compositionally biased region" description="Acidic residues" evidence="1">
    <location>
        <begin position="303"/>
        <end position="322"/>
    </location>
</feature>
<dbReference type="Pfam" id="PF01476">
    <property type="entry name" value="LysM"/>
    <property type="match status" value="1"/>
</dbReference>
<dbReference type="RefSeq" id="WP_149475507.1">
    <property type="nucleotide sequence ID" value="NZ_JAGGMB010000004.1"/>
</dbReference>
<feature type="compositionally biased region" description="Acidic residues" evidence="1">
    <location>
        <begin position="188"/>
        <end position="200"/>
    </location>
</feature>
<feature type="compositionally biased region" description="Acidic residues" evidence="1">
    <location>
        <begin position="281"/>
        <end position="297"/>
    </location>
</feature>
<feature type="region of interest" description="Disordered" evidence="1">
    <location>
        <begin position="183"/>
        <end position="212"/>
    </location>
</feature>
<comment type="caution">
    <text evidence="3">The sequence shown here is derived from an EMBL/GenBank/DDBJ whole genome shotgun (WGS) entry which is preliminary data.</text>
</comment>
<organism evidence="3 4">
    <name type="scientific">Oceanobacillus polygoni</name>
    <dbReference type="NCBI Taxonomy" id="1235259"/>
    <lineage>
        <taxon>Bacteria</taxon>
        <taxon>Bacillati</taxon>
        <taxon>Bacillota</taxon>
        <taxon>Bacilli</taxon>
        <taxon>Bacillales</taxon>
        <taxon>Bacillaceae</taxon>
        <taxon>Oceanobacillus</taxon>
    </lineage>
</organism>
<feature type="domain" description="LysM" evidence="2">
    <location>
        <begin position="342"/>
        <end position="386"/>
    </location>
</feature>
<dbReference type="OrthoDB" id="2966368at2"/>
<dbReference type="Proteomes" id="UP001138793">
    <property type="component" value="Unassembled WGS sequence"/>
</dbReference>
<keyword evidence="4" id="KW-1185">Reference proteome</keyword>
<sequence length="390" mass="44947">MAGDSKAFTFDLEESLYFEKGQEVAELRGIALEPEISIQPYEEYISIRGNIELQGEYEKIASVEVDRSLDFEDFQAKRYVEKVIDEEGLASFSHRFPVEISVPPYRVADLNDVTVHVESFDYEIPEPSHLKLCATIEIHGINSEVEYPRHEVDSVEEIEQTEVESVVEDTSSAEVDSFEFEIRKPQEEEQTVSDLVEPELDAGPLDEQKTNDAEEIKMEAREELDSVQVEEIEEEPEEADVIEIVDEIRAEEEEQKEQEDNDPDRWKKKSQTLAEFFNNLSDEDAEATETETEEAEELAYEDDIVASDVDESEAYEEREPEDASLLSDIFREAKDEQFTKMRICIVQNQDTIETIAERFSVSPLQLIKQNQLEDDFEVHEGQLLHIPVNK</sequence>
<dbReference type="InterPro" id="IPR018392">
    <property type="entry name" value="LysM"/>
</dbReference>
<feature type="region of interest" description="Disordered" evidence="1">
    <location>
        <begin position="303"/>
        <end position="323"/>
    </location>
</feature>
<name>A0A9X0YRN9_9BACI</name>
<reference evidence="3" key="1">
    <citation type="submission" date="2021-03" db="EMBL/GenBank/DDBJ databases">
        <title>Genomic Encyclopedia of Type Strains, Phase IV (KMG-IV): sequencing the most valuable type-strain genomes for metagenomic binning, comparative biology and taxonomic classification.</title>
        <authorList>
            <person name="Goeker M."/>
        </authorList>
    </citation>
    <scope>NUCLEOTIDE SEQUENCE</scope>
    <source>
        <strain evidence="3">DSM 107338</strain>
    </source>
</reference>
<dbReference type="InterPro" id="IPR036779">
    <property type="entry name" value="LysM_dom_sf"/>
</dbReference>
<evidence type="ECO:0000313" key="3">
    <source>
        <dbReference type="EMBL" id="MBP2077434.1"/>
    </source>
</evidence>
<dbReference type="Pfam" id="PF20918">
    <property type="entry name" value="SPOCS_spoVID-N"/>
    <property type="match status" value="1"/>
</dbReference>
<protein>
    <submittedName>
        <fullName evidence="3">Stage VI sporulation protein D</fullName>
    </submittedName>
</protein>